<evidence type="ECO:0000313" key="1">
    <source>
        <dbReference type="EMBL" id="PKD44380.1"/>
    </source>
</evidence>
<evidence type="ECO:0008006" key="3">
    <source>
        <dbReference type="Google" id="ProtNLM"/>
    </source>
</evidence>
<reference evidence="1 2" key="1">
    <citation type="submission" date="2017-11" db="EMBL/GenBank/DDBJ databases">
        <title>Rhodohalobacter 15182 sp. nov., isolated from a salt lake.</title>
        <authorList>
            <person name="Han S."/>
        </authorList>
    </citation>
    <scope>NUCLEOTIDE SEQUENCE [LARGE SCALE GENOMIC DNA]</scope>
    <source>
        <strain evidence="1 2">15182</strain>
    </source>
</reference>
<keyword evidence="2" id="KW-1185">Reference proteome</keyword>
<dbReference type="Proteomes" id="UP000233398">
    <property type="component" value="Unassembled WGS sequence"/>
</dbReference>
<dbReference type="SUPFAM" id="SSF48452">
    <property type="entry name" value="TPR-like"/>
    <property type="match status" value="1"/>
</dbReference>
<evidence type="ECO:0000313" key="2">
    <source>
        <dbReference type="Proteomes" id="UP000233398"/>
    </source>
</evidence>
<sequence>MTLLVYFLTLFTFMTGTPDSSLSKSYDEKLEEGIEAFYNTEWEKAETIFTQLMSENPNDPQPHFFSSMMPFWEYFFIDQNEELATEFLDRSETAVELSEKRLDNSPNDTTMVLLLSGLHGYRSLVAAGESNYRVAVRSGMTGFSYTRKLLSLDTDRPDARIGRGMFYYMMGSVPSELKWATNIAGLRGDIDQGFEELKIAAESESYVSNDANMLLMYLYNKEERYEEALYYADLLTDQLPKNVIFKFKKAEILESSGNKKDARELFAEINEMNHPDLPLLTKKSRIKVEELTDLTQIY</sequence>
<dbReference type="AlphaFoldDB" id="A0A2N0VJM2"/>
<dbReference type="OrthoDB" id="1466726at2"/>
<comment type="caution">
    <text evidence="1">The sequence shown here is derived from an EMBL/GenBank/DDBJ whole genome shotgun (WGS) entry which is preliminary data.</text>
</comment>
<dbReference type="Gene3D" id="1.25.40.10">
    <property type="entry name" value="Tetratricopeptide repeat domain"/>
    <property type="match status" value="1"/>
</dbReference>
<gene>
    <name evidence="1" type="ORF">CWD77_02615</name>
</gene>
<accession>A0A2N0VJM2</accession>
<proteinExistence type="predicted"/>
<dbReference type="InterPro" id="IPR011990">
    <property type="entry name" value="TPR-like_helical_dom_sf"/>
</dbReference>
<organism evidence="1 2">
    <name type="scientific">Rhodohalobacter barkolensis</name>
    <dbReference type="NCBI Taxonomy" id="2053187"/>
    <lineage>
        <taxon>Bacteria</taxon>
        <taxon>Pseudomonadati</taxon>
        <taxon>Balneolota</taxon>
        <taxon>Balneolia</taxon>
        <taxon>Balneolales</taxon>
        <taxon>Balneolaceae</taxon>
        <taxon>Rhodohalobacter</taxon>
    </lineage>
</organism>
<dbReference type="RefSeq" id="WP_101071672.1">
    <property type="nucleotide sequence ID" value="NZ_PISP01000001.1"/>
</dbReference>
<protein>
    <recommendedName>
        <fullName evidence="3">DUF3808 domain-containing protein</fullName>
    </recommendedName>
</protein>
<name>A0A2N0VJM2_9BACT</name>
<dbReference type="EMBL" id="PISP01000001">
    <property type="protein sequence ID" value="PKD44380.1"/>
    <property type="molecule type" value="Genomic_DNA"/>
</dbReference>